<keyword evidence="6" id="KW-0732">Signal</keyword>
<dbReference type="PANTHER" id="PTHR47966">
    <property type="entry name" value="BETA-SITE APP-CLEAVING ENZYME, ISOFORM A-RELATED"/>
    <property type="match status" value="1"/>
</dbReference>
<gene>
    <name evidence="8" type="ORF">AOQ84DRAFT_440178</name>
</gene>
<reference evidence="8 9" key="1">
    <citation type="journal article" date="2016" name="Nat. Commun.">
        <title>Ectomycorrhizal ecology is imprinted in the genome of the dominant symbiotic fungus Cenococcum geophilum.</title>
        <authorList>
            <consortium name="DOE Joint Genome Institute"/>
            <person name="Peter M."/>
            <person name="Kohler A."/>
            <person name="Ohm R.A."/>
            <person name="Kuo A."/>
            <person name="Krutzmann J."/>
            <person name="Morin E."/>
            <person name="Arend M."/>
            <person name="Barry K.W."/>
            <person name="Binder M."/>
            <person name="Choi C."/>
            <person name="Clum A."/>
            <person name="Copeland A."/>
            <person name="Grisel N."/>
            <person name="Haridas S."/>
            <person name="Kipfer T."/>
            <person name="LaButti K."/>
            <person name="Lindquist E."/>
            <person name="Lipzen A."/>
            <person name="Maire R."/>
            <person name="Meier B."/>
            <person name="Mihaltcheva S."/>
            <person name="Molinier V."/>
            <person name="Murat C."/>
            <person name="Poggeler S."/>
            <person name="Quandt C.A."/>
            <person name="Sperisen C."/>
            <person name="Tritt A."/>
            <person name="Tisserant E."/>
            <person name="Crous P.W."/>
            <person name="Henrissat B."/>
            <person name="Nehls U."/>
            <person name="Egli S."/>
            <person name="Spatafora J.W."/>
            <person name="Grigoriev I.V."/>
            <person name="Martin F.M."/>
        </authorList>
    </citation>
    <scope>NUCLEOTIDE SEQUENCE [LARGE SCALE GENOMIC DNA]</scope>
    <source>
        <strain evidence="8 9">CBS 207.34</strain>
    </source>
</reference>
<keyword evidence="9" id="KW-1185">Reference proteome</keyword>
<evidence type="ECO:0000313" key="8">
    <source>
        <dbReference type="EMBL" id="OCL07472.1"/>
    </source>
</evidence>
<dbReference type="Proteomes" id="UP000250140">
    <property type="component" value="Unassembled WGS sequence"/>
</dbReference>
<dbReference type="SUPFAM" id="SSF50630">
    <property type="entry name" value="Acid proteases"/>
    <property type="match status" value="1"/>
</dbReference>
<dbReference type="InterPro" id="IPR033121">
    <property type="entry name" value="PEPTIDASE_A1"/>
</dbReference>
<dbReference type="Pfam" id="PF00026">
    <property type="entry name" value="Asp"/>
    <property type="match status" value="1"/>
</dbReference>
<keyword evidence="2 5" id="KW-0064">Aspartyl protease</keyword>
<dbReference type="GO" id="GO:0000324">
    <property type="term" value="C:fungal-type vacuole"/>
    <property type="evidence" value="ECO:0007669"/>
    <property type="project" value="TreeGrafter"/>
</dbReference>
<feature type="domain" description="Peptidase A1" evidence="7">
    <location>
        <begin position="53"/>
        <end position="401"/>
    </location>
</feature>
<dbReference type="OrthoDB" id="771136at2759"/>
<dbReference type="PROSITE" id="PS51767">
    <property type="entry name" value="PEPTIDASE_A1"/>
    <property type="match status" value="1"/>
</dbReference>
<accession>A0A8E2JS80</accession>
<dbReference type="Gene3D" id="2.40.70.10">
    <property type="entry name" value="Acid Proteases"/>
    <property type="match status" value="2"/>
</dbReference>
<dbReference type="PRINTS" id="PR00792">
    <property type="entry name" value="PEPSIN"/>
</dbReference>
<evidence type="ECO:0000256" key="5">
    <source>
        <dbReference type="RuleBase" id="RU000454"/>
    </source>
</evidence>
<organism evidence="8 9">
    <name type="scientific">Glonium stellatum</name>
    <dbReference type="NCBI Taxonomy" id="574774"/>
    <lineage>
        <taxon>Eukaryota</taxon>
        <taxon>Fungi</taxon>
        <taxon>Dikarya</taxon>
        <taxon>Ascomycota</taxon>
        <taxon>Pezizomycotina</taxon>
        <taxon>Dothideomycetes</taxon>
        <taxon>Pleosporomycetidae</taxon>
        <taxon>Gloniales</taxon>
        <taxon>Gloniaceae</taxon>
        <taxon>Glonium</taxon>
    </lineage>
</organism>
<name>A0A8E2JS80_9PEZI</name>
<dbReference type="InterPro" id="IPR021109">
    <property type="entry name" value="Peptidase_aspartic_dom_sf"/>
</dbReference>
<keyword evidence="4" id="KW-1015">Disulfide bond</keyword>
<evidence type="ECO:0000256" key="1">
    <source>
        <dbReference type="ARBA" id="ARBA00007447"/>
    </source>
</evidence>
<dbReference type="GO" id="GO:0004190">
    <property type="term" value="F:aspartic-type endopeptidase activity"/>
    <property type="evidence" value="ECO:0007669"/>
    <property type="project" value="UniProtKB-KW"/>
</dbReference>
<evidence type="ECO:0000256" key="2">
    <source>
        <dbReference type="ARBA" id="ARBA00022750"/>
    </source>
</evidence>
<keyword evidence="5 8" id="KW-0645">Protease</keyword>
<evidence type="ECO:0000256" key="6">
    <source>
        <dbReference type="SAM" id="SignalP"/>
    </source>
</evidence>
<dbReference type="InterPro" id="IPR001461">
    <property type="entry name" value="Aspartic_peptidase_A1"/>
</dbReference>
<comment type="similarity">
    <text evidence="1 5">Belongs to the peptidase A1 family.</text>
</comment>
<evidence type="ECO:0000259" key="7">
    <source>
        <dbReference type="PROSITE" id="PS51767"/>
    </source>
</evidence>
<dbReference type="PANTHER" id="PTHR47966:SF51">
    <property type="entry name" value="BETA-SITE APP-CLEAVING ENZYME, ISOFORM A-RELATED"/>
    <property type="match status" value="1"/>
</dbReference>
<feature type="signal peptide" evidence="6">
    <location>
        <begin position="1"/>
        <end position="18"/>
    </location>
</feature>
<dbReference type="PROSITE" id="PS00141">
    <property type="entry name" value="ASP_PROTEASE"/>
    <property type="match status" value="1"/>
</dbReference>
<dbReference type="EMBL" id="KV749864">
    <property type="protein sequence ID" value="OCL07472.1"/>
    <property type="molecule type" value="Genomic_DNA"/>
</dbReference>
<dbReference type="GO" id="GO:0006508">
    <property type="term" value="P:proteolysis"/>
    <property type="evidence" value="ECO:0007669"/>
    <property type="project" value="UniProtKB-KW"/>
</dbReference>
<sequence length="442" mass="47912">MSRLLYCWQLCFFALCSAEPLKLGFVKQLDSSRRLQQRYVNLPITNEVTLQRYVVNFTAGTPPQPFSLTIDTGSSDTWLPASNSSGCAPNCPGGTFDPAKSSTYKQEPGVELNVSYGVTPYNPNTTVTGPYFNDTIRLGSAVIENFHFGLGNVPSTLYEQGTFGIFALGSRLGQSSYSNPSSPYRGQVDKLFSMVYDELQAHGYTKRKAFSLYLNSLSSRTGTLIFGGIDTAKYQNELVSVPVQLQQGSFFSWNIVLTSVSRLQGTKNTTLTAPDTNIAVDLDCGAPSMYLPTDLVTSIQADLNATMHEGTPYVPCVHQHNSDILELTLGGPDGARIQVPYSSLLDPYGAPAARGPVTINGTDYCYFGVIATPGPIYLLGDTFQRAAYIVYDVDNQRVAMAQAKENVKEEKIVEIPTGTGLGVPVVTNTYVFPTATTTAGVK</sequence>
<dbReference type="InterPro" id="IPR001969">
    <property type="entry name" value="Aspartic_peptidase_AS"/>
</dbReference>
<protein>
    <submittedName>
        <fullName evidence="8">Acid protease</fullName>
    </submittedName>
</protein>
<proteinExistence type="inferred from homology"/>
<keyword evidence="5" id="KW-0378">Hydrolase</keyword>
<feature type="active site" evidence="3">
    <location>
        <position position="71"/>
    </location>
</feature>
<evidence type="ECO:0000256" key="3">
    <source>
        <dbReference type="PIRSR" id="PIRSR601461-1"/>
    </source>
</evidence>
<feature type="active site" evidence="3">
    <location>
        <position position="283"/>
    </location>
</feature>
<evidence type="ECO:0000256" key="4">
    <source>
        <dbReference type="PIRSR" id="PIRSR601461-2"/>
    </source>
</evidence>
<dbReference type="AlphaFoldDB" id="A0A8E2JS80"/>
<feature type="disulfide bond" evidence="4">
    <location>
        <begin position="316"/>
        <end position="365"/>
    </location>
</feature>
<evidence type="ECO:0000313" key="9">
    <source>
        <dbReference type="Proteomes" id="UP000250140"/>
    </source>
</evidence>
<feature type="chain" id="PRO_5034028216" evidence="6">
    <location>
        <begin position="19"/>
        <end position="442"/>
    </location>
</feature>